<protein>
    <submittedName>
        <fullName evidence="3">UPAR/Ly6 domain-containing protein</fullName>
    </submittedName>
</protein>
<accession>A0A5K4FBH8</accession>
<dbReference type="WBParaSite" id="Smp_334900.1">
    <property type="protein sequence ID" value="Smp_334900.1"/>
    <property type="gene ID" value="Smp_334900"/>
</dbReference>
<keyword evidence="2" id="KW-1185">Reference proteome</keyword>
<name>A0A5K4FBH8_SCHMA</name>
<feature type="transmembrane region" description="Helical" evidence="1">
    <location>
        <begin position="73"/>
        <end position="91"/>
    </location>
</feature>
<dbReference type="Proteomes" id="UP000008854">
    <property type="component" value="Unassembled WGS sequence"/>
</dbReference>
<dbReference type="AlphaFoldDB" id="A0A5K4FBH8"/>
<keyword evidence="1" id="KW-1133">Transmembrane helix</keyword>
<keyword evidence="1" id="KW-0812">Transmembrane</keyword>
<organism evidence="2 3">
    <name type="scientific">Schistosoma mansoni</name>
    <name type="common">Blood fluke</name>
    <dbReference type="NCBI Taxonomy" id="6183"/>
    <lineage>
        <taxon>Eukaryota</taxon>
        <taxon>Metazoa</taxon>
        <taxon>Spiralia</taxon>
        <taxon>Lophotrochozoa</taxon>
        <taxon>Platyhelminthes</taxon>
        <taxon>Trematoda</taxon>
        <taxon>Digenea</taxon>
        <taxon>Strigeidida</taxon>
        <taxon>Schistosomatoidea</taxon>
        <taxon>Schistosomatidae</taxon>
        <taxon>Schistosoma</taxon>
    </lineage>
</organism>
<dbReference type="InParanoid" id="A0A5K4FBH8"/>
<evidence type="ECO:0000256" key="1">
    <source>
        <dbReference type="SAM" id="Phobius"/>
    </source>
</evidence>
<keyword evidence="1" id="KW-0472">Membrane</keyword>
<evidence type="ECO:0000313" key="3">
    <source>
        <dbReference type="WBParaSite" id="Smp_334900.1"/>
    </source>
</evidence>
<sequence>MNPLNNSISCYTCLDCENITIYVIIKGVGRCITTHSSGIISKFCEPTYNQLDREYTVDRCSTNRCNRMTKLSIHRHVIIVLFVCIGISKYIL</sequence>
<proteinExistence type="predicted"/>
<evidence type="ECO:0000313" key="2">
    <source>
        <dbReference type="Proteomes" id="UP000008854"/>
    </source>
</evidence>
<reference evidence="3" key="2">
    <citation type="submission" date="2019-11" db="UniProtKB">
        <authorList>
            <consortium name="WormBaseParasite"/>
        </authorList>
    </citation>
    <scope>IDENTIFICATION</scope>
    <source>
        <strain evidence="3">Puerto Rican</strain>
    </source>
</reference>
<reference evidence="2" key="1">
    <citation type="journal article" date="2012" name="PLoS Negl. Trop. Dis.">
        <title>A systematically improved high quality genome and transcriptome of the human blood fluke Schistosoma mansoni.</title>
        <authorList>
            <person name="Protasio A.V."/>
            <person name="Tsai I.J."/>
            <person name="Babbage A."/>
            <person name="Nichol S."/>
            <person name="Hunt M."/>
            <person name="Aslett M.A."/>
            <person name="De Silva N."/>
            <person name="Velarde G.S."/>
            <person name="Anderson T.J."/>
            <person name="Clark R.C."/>
            <person name="Davidson C."/>
            <person name="Dillon G.P."/>
            <person name="Holroyd N.E."/>
            <person name="LoVerde P.T."/>
            <person name="Lloyd C."/>
            <person name="McQuillan J."/>
            <person name="Oliveira G."/>
            <person name="Otto T.D."/>
            <person name="Parker-Manuel S.J."/>
            <person name="Quail M.A."/>
            <person name="Wilson R.A."/>
            <person name="Zerlotini A."/>
            <person name="Dunne D.W."/>
            <person name="Berriman M."/>
        </authorList>
    </citation>
    <scope>NUCLEOTIDE SEQUENCE [LARGE SCALE GENOMIC DNA]</scope>
    <source>
        <strain evidence="2">Puerto Rican</strain>
    </source>
</reference>